<dbReference type="InterPro" id="IPR001452">
    <property type="entry name" value="SH3_domain"/>
</dbReference>
<feature type="compositionally biased region" description="Low complexity" evidence="4">
    <location>
        <begin position="99"/>
        <end position="114"/>
    </location>
</feature>
<dbReference type="Pfam" id="PF07647">
    <property type="entry name" value="SAM_2"/>
    <property type="match status" value="1"/>
</dbReference>
<keyword evidence="1 3" id="KW-0728">SH3 domain</keyword>
<gene>
    <name evidence="9" type="ORF">B0I71DRAFT_130892</name>
    <name evidence="8" type="ORF">YALI1_D09831g</name>
</gene>
<dbReference type="eggNOG" id="ENOG502QPMX">
    <property type="taxonomic scope" value="Eukaryota"/>
</dbReference>
<dbReference type="Gene3D" id="2.30.30.40">
    <property type="entry name" value="SH3 Domains"/>
    <property type="match status" value="1"/>
</dbReference>
<evidence type="ECO:0000259" key="7">
    <source>
        <dbReference type="PROSITE" id="PS50105"/>
    </source>
</evidence>
<feature type="compositionally biased region" description="Polar residues" evidence="4">
    <location>
        <begin position="84"/>
        <end position="98"/>
    </location>
</feature>
<dbReference type="PROSITE" id="PS50003">
    <property type="entry name" value="PH_DOMAIN"/>
    <property type="match status" value="1"/>
</dbReference>
<feature type="domain" description="SH3" evidence="5">
    <location>
        <begin position="12"/>
        <end position="76"/>
    </location>
</feature>
<dbReference type="EMBL" id="CP017556">
    <property type="protein sequence ID" value="AOW03738.1"/>
    <property type="molecule type" value="Genomic_DNA"/>
</dbReference>
<dbReference type="InterPro" id="IPR001849">
    <property type="entry name" value="PH_domain"/>
</dbReference>
<dbReference type="OrthoDB" id="73680at2759"/>
<dbReference type="GO" id="GO:0005829">
    <property type="term" value="C:cytosol"/>
    <property type="evidence" value="ECO:0007669"/>
    <property type="project" value="GOC"/>
</dbReference>
<dbReference type="PROSITE" id="PS50105">
    <property type="entry name" value="SAM_DOMAIN"/>
    <property type="match status" value="1"/>
</dbReference>
<dbReference type="GO" id="GO:0007032">
    <property type="term" value="P:endosome organization"/>
    <property type="evidence" value="ECO:0007669"/>
    <property type="project" value="TreeGrafter"/>
</dbReference>
<dbReference type="CDD" id="cd13316">
    <property type="entry name" value="PH_Boi"/>
    <property type="match status" value="1"/>
</dbReference>
<reference evidence="9 11" key="2">
    <citation type="submission" date="2018-07" db="EMBL/GenBank/DDBJ databases">
        <title>Draft Genome Assemblies for Five Robust Yarrowia lipolytica Strains Exhibiting High Lipid Production and Pentose Sugar Utilization and Sugar Alcohol Secretion from Undetoxified Lignocellulosic Biomass Hydrolysates.</title>
        <authorList>
            <consortium name="DOE Joint Genome Institute"/>
            <person name="Walker C."/>
            <person name="Ryu S."/>
            <person name="Na H."/>
            <person name="Zane M."/>
            <person name="LaButti K."/>
            <person name="Lipzen A."/>
            <person name="Haridas S."/>
            <person name="Barry K."/>
            <person name="Grigoriev I.V."/>
            <person name="Quarterman J."/>
            <person name="Slininger P."/>
            <person name="Dien B."/>
            <person name="Trinh C.T."/>
        </authorList>
    </citation>
    <scope>NUCLEOTIDE SEQUENCE [LARGE SCALE GENOMIC DNA]</scope>
    <source>
        <strain evidence="9 11">YB392</strain>
    </source>
</reference>
<dbReference type="CDD" id="cd09535">
    <property type="entry name" value="SAM_BOI-like_fungal"/>
    <property type="match status" value="1"/>
</dbReference>
<dbReference type="InterPro" id="IPR001660">
    <property type="entry name" value="SAM"/>
</dbReference>
<dbReference type="InterPro" id="IPR036028">
    <property type="entry name" value="SH3-like_dom_sf"/>
</dbReference>
<dbReference type="InterPro" id="IPR035551">
    <property type="entry name" value="Boi1/2_SH3"/>
</dbReference>
<dbReference type="Proteomes" id="UP000182444">
    <property type="component" value="Chromosome 1D"/>
</dbReference>
<dbReference type="SMART" id="SM00326">
    <property type="entry name" value="SH3"/>
    <property type="match status" value="1"/>
</dbReference>
<feature type="domain" description="SAM" evidence="7">
    <location>
        <begin position="157"/>
        <end position="221"/>
    </location>
</feature>
<evidence type="ECO:0000256" key="3">
    <source>
        <dbReference type="PROSITE-ProRule" id="PRU00192"/>
    </source>
</evidence>
<feature type="compositionally biased region" description="Polar residues" evidence="4">
    <location>
        <begin position="429"/>
        <end position="438"/>
    </location>
</feature>
<name>A0A1D8NDM6_YARLL</name>
<dbReference type="GO" id="GO:0005802">
    <property type="term" value="C:trans-Golgi network"/>
    <property type="evidence" value="ECO:0007669"/>
    <property type="project" value="TreeGrafter"/>
</dbReference>
<dbReference type="SMART" id="SM00233">
    <property type="entry name" value="PH"/>
    <property type="match status" value="1"/>
</dbReference>
<dbReference type="GO" id="GO:0005769">
    <property type="term" value="C:early endosome"/>
    <property type="evidence" value="ECO:0007669"/>
    <property type="project" value="TreeGrafter"/>
</dbReference>
<dbReference type="AlphaFoldDB" id="A0A1D8NDM6"/>
<dbReference type="PROSITE" id="PS50002">
    <property type="entry name" value="SH3"/>
    <property type="match status" value="1"/>
</dbReference>
<feature type="compositionally biased region" description="Low complexity" evidence="4">
    <location>
        <begin position="756"/>
        <end position="773"/>
    </location>
</feature>
<dbReference type="SUPFAM" id="SSF47769">
    <property type="entry name" value="SAM/Pointed domain"/>
    <property type="match status" value="1"/>
</dbReference>
<dbReference type="RefSeq" id="XP_502539.1">
    <property type="nucleotide sequence ID" value="XM_502539.1"/>
</dbReference>
<reference evidence="8 10" key="1">
    <citation type="journal article" date="2016" name="PLoS ONE">
        <title>Sequence Assembly of Yarrowia lipolytica Strain W29/CLIB89 Shows Transposable Element Diversity.</title>
        <authorList>
            <person name="Magnan C."/>
            <person name="Yu J."/>
            <person name="Chang I."/>
            <person name="Jahn E."/>
            <person name="Kanomata Y."/>
            <person name="Wu J."/>
            <person name="Zeller M."/>
            <person name="Oakes M."/>
            <person name="Baldi P."/>
            <person name="Sandmeyer S."/>
        </authorList>
    </citation>
    <scope>NUCLEOTIDE SEQUENCE [LARGE SCALE GENOMIC DNA]</scope>
    <source>
        <strain evidence="8">CLIB89</strain>
        <strain evidence="10">CLIB89(W29)</strain>
    </source>
</reference>
<dbReference type="FunFam" id="2.30.29.30:FF:000230">
    <property type="entry name" value="Polarized growth protein (Boi2)"/>
    <property type="match status" value="1"/>
</dbReference>
<feature type="compositionally biased region" description="Polar residues" evidence="4">
    <location>
        <begin position="226"/>
        <end position="240"/>
    </location>
</feature>
<dbReference type="PANTHER" id="PTHR22902">
    <property type="entry name" value="SESQUIPEDALIAN"/>
    <property type="match status" value="1"/>
</dbReference>
<sequence>MSVNPAPTPSHEVKTVLIAIHDFNNRSEDELTFVSGEQIQVIENDFEFKDGWYIGKRLITGATGLFPRVFASTVDELMDADVQPGQQLPSSGPTTPAGSNPSSRVVSQSQQSPSVTKTLTDIDEVLSELNNHTSQLSVTKKASANGGELDPARVMSWTPIQVARWFENRGFEPAIPKLFVEHKISGAILTELELQHLKELDITSFGTRFEVYKEIEKLRGDPMSPRPTSGSTNRRSSTAYVSPKKGHMRKRSQSLDNLDSPRLNSEFPISSPSTATPSTEFAIPQGGTIDDFGFEEGQPQQPPSQRLSQSQRQSQSEPQTQRSSVHDPRLSASQQQQSRGRSSANVSNNSSRQSVTEPPKHDLPELPRKTQQPPEGAVDSRKSKESVRDFPRKSRESQRPPLQHAHSSHSTPHSVMDSPQLHRHPSAGHSLSSENATHLDSDSLSSSPEPKSRSSRRSSLLDAVMNAPLSPSKRSGREVGSSDPDLTLSPIQHQKEQRPEAMPTPPTPKRTGSGPFRTLRKTPSASNMRSKSLSSKQKTSAFREGIKHVNPREAAKKADFSGWMSKKGSQSVGTWKQRFFCLTGTRLSYFASLNDTYERGLIDLTAHKVVPARDNEDKLVALYASGTGAGRYCFKLLPPAPGSKKGLMFTVPKVHYFAVDTAEEMKGWMNAFLKATIDRDDTVPIVSSCVTPTVTLNRAQEMLQESHKNMALLQSQLDANGGDIEAAEQAIGIKTPPMYSDEFTVPNGGVTRKKSMVISPTSPASSSMQSPKSYQTASPQVPDMPSIEGSLQD</sequence>
<dbReference type="Gene3D" id="1.10.150.50">
    <property type="entry name" value="Transcription Factor, Ets-1"/>
    <property type="match status" value="1"/>
</dbReference>
<evidence type="ECO:0000259" key="6">
    <source>
        <dbReference type="PROSITE" id="PS50003"/>
    </source>
</evidence>
<proteinExistence type="predicted"/>
<feature type="compositionally biased region" description="Polar residues" evidence="4">
    <location>
        <begin position="521"/>
        <end position="540"/>
    </location>
</feature>
<evidence type="ECO:0000259" key="5">
    <source>
        <dbReference type="PROSITE" id="PS50002"/>
    </source>
</evidence>
<dbReference type="GO" id="GO:0042147">
    <property type="term" value="P:retrograde transport, endosome to Golgi"/>
    <property type="evidence" value="ECO:0007669"/>
    <property type="project" value="TreeGrafter"/>
</dbReference>
<feature type="region of interest" description="Disordered" evidence="4">
    <location>
        <begin position="750"/>
        <end position="793"/>
    </location>
</feature>
<dbReference type="KEGG" id="yli:2910902"/>
<dbReference type="VEuPathDB" id="FungiDB:YALI0_D07612g"/>
<feature type="compositionally biased region" description="Low complexity" evidence="4">
    <location>
        <begin position="268"/>
        <end position="279"/>
    </location>
</feature>
<evidence type="ECO:0000256" key="1">
    <source>
        <dbReference type="ARBA" id="ARBA00022443"/>
    </source>
</evidence>
<evidence type="ECO:0000256" key="2">
    <source>
        <dbReference type="ARBA" id="ARBA00022553"/>
    </source>
</evidence>
<feature type="region of interest" description="Disordered" evidence="4">
    <location>
        <begin position="83"/>
        <end position="114"/>
    </location>
</feature>
<dbReference type="CDD" id="cd11886">
    <property type="entry name" value="SH3_BOI"/>
    <property type="match status" value="1"/>
</dbReference>
<feature type="compositionally biased region" description="Low complexity" evidence="4">
    <location>
        <begin position="303"/>
        <end position="323"/>
    </location>
</feature>
<dbReference type="OMA" id="FGDGWWE"/>
<dbReference type="Gene3D" id="2.30.29.30">
    <property type="entry name" value="Pleckstrin-homology domain (PH domain)/Phosphotyrosine-binding domain (PTB)"/>
    <property type="match status" value="1"/>
</dbReference>
<feature type="compositionally biased region" description="Low complexity" evidence="4">
    <location>
        <begin position="331"/>
        <end position="354"/>
    </location>
</feature>
<keyword evidence="2" id="KW-0597">Phosphoprotein</keyword>
<dbReference type="SUPFAM" id="SSF50729">
    <property type="entry name" value="PH domain-like"/>
    <property type="match status" value="1"/>
</dbReference>
<dbReference type="VEuPathDB" id="FungiDB:YALI1_D09831g"/>
<feature type="compositionally biased region" description="Basic and acidic residues" evidence="4">
    <location>
        <begin position="358"/>
        <end position="368"/>
    </location>
</feature>
<feature type="compositionally biased region" description="Basic and acidic residues" evidence="4">
    <location>
        <begin position="378"/>
        <end position="398"/>
    </location>
</feature>
<dbReference type="EMBL" id="KZ858980">
    <property type="protein sequence ID" value="RDW26400.1"/>
    <property type="molecule type" value="Genomic_DNA"/>
</dbReference>
<feature type="region of interest" description="Disordered" evidence="4">
    <location>
        <begin position="219"/>
        <end position="543"/>
    </location>
</feature>
<dbReference type="GO" id="GO:0001881">
    <property type="term" value="P:receptor recycling"/>
    <property type="evidence" value="ECO:0007669"/>
    <property type="project" value="TreeGrafter"/>
</dbReference>
<dbReference type="SMART" id="SM00454">
    <property type="entry name" value="SAM"/>
    <property type="match status" value="1"/>
</dbReference>
<dbReference type="PANTHER" id="PTHR22902:SF27">
    <property type="entry name" value="PLECKSTRIN HOMOLOGY DOMAIN-CONTAINING FAMILY A MEMBER 3"/>
    <property type="match status" value="1"/>
</dbReference>
<dbReference type="Pfam" id="PF00169">
    <property type="entry name" value="PH"/>
    <property type="match status" value="1"/>
</dbReference>
<dbReference type="GO" id="GO:0055037">
    <property type="term" value="C:recycling endosome"/>
    <property type="evidence" value="ECO:0007669"/>
    <property type="project" value="TreeGrafter"/>
</dbReference>
<protein>
    <submittedName>
        <fullName evidence="8">Uncharacterized protein</fullName>
    </submittedName>
</protein>
<evidence type="ECO:0000313" key="10">
    <source>
        <dbReference type="Proteomes" id="UP000182444"/>
    </source>
</evidence>
<feature type="domain" description="PH" evidence="6">
    <location>
        <begin position="557"/>
        <end position="677"/>
    </location>
</feature>
<dbReference type="SUPFAM" id="SSF50044">
    <property type="entry name" value="SH3-domain"/>
    <property type="match status" value="1"/>
</dbReference>
<dbReference type="Pfam" id="PF00018">
    <property type="entry name" value="SH3_1"/>
    <property type="match status" value="1"/>
</dbReference>
<evidence type="ECO:0000313" key="8">
    <source>
        <dbReference type="EMBL" id="AOW03738.1"/>
    </source>
</evidence>
<organism evidence="8 10">
    <name type="scientific">Yarrowia lipolytica</name>
    <name type="common">Candida lipolytica</name>
    <dbReference type="NCBI Taxonomy" id="4952"/>
    <lineage>
        <taxon>Eukaryota</taxon>
        <taxon>Fungi</taxon>
        <taxon>Dikarya</taxon>
        <taxon>Ascomycota</taxon>
        <taxon>Saccharomycotina</taxon>
        <taxon>Dipodascomycetes</taxon>
        <taxon>Dipodascales</taxon>
        <taxon>Dipodascales incertae sedis</taxon>
        <taxon>Yarrowia</taxon>
    </lineage>
</organism>
<evidence type="ECO:0000313" key="11">
    <source>
        <dbReference type="Proteomes" id="UP000256601"/>
    </source>
</evidence>
<dbReference type="Proteomes" id="UP000256601">
    <property type="component" value="Unassembled WGS sequence"/>
</dbReference>
<accession>A0A1D8NDM6</accession>
<dbReference type="InterPro" id="IPR013761">
    <property type="entry name" value="SAM/pointed_sf"/>
</dbReference>
<evidence type="ECO:0000256" key="4">
    <source>
        <dbReference type="SAM" id="MobiDB-lite"/>
    </source>
</evidence>
<evidence type="ECO:0000313" key="9">
    <source>
        <dbReference type="EMBL" id="RDW26400.1"/>
    </source>
</evidence>
<dbReference type="InterPro" id="IPR045188">
    <property type="entry name" value="Boi1/Boi2-like"/>
</dbReference>
<dbReference type="InterPro" id="IPR011993">
    <property type="entry name" value="PH-like_dom_sf"/>
</dbReference>
<dbReference type="GeneID" id="2910902"/>